<evidence type="ECO:0000259" key="2">
    <source>
        <dbReference type="Pfam" id="PF09076"/>
    </source>
</evidence>
<keyword evidence="4" id="KW-1185">Reference proteome</keyword>
<comment type="caution">
    <text evidence="3">The sequence shown here is derived from an EMBL/GenBank/DDBJ whole genome shotgun (WGS) entry which is preliminary data.</text>
</comment>
<organism evidence="3 4">
    <name type="scientific">Fodinicola feengrottensis</name>
    <dbReference type="NCBI Taxonomy" id="435914"/>
    <lineage>
        <taxon>Bacteria</taxon>
        <taxon>Bacillati</taxon>
        <taxon>Actinomycetota</taxon>
        <taxon>Actinomycetes</taxon>
        <taxon>Mycobacteriales</taxon>
        <taxon>Fodinicola</taxon>
    </lineage>
</organism>
<evidence type="ECO:0000313" key="4">
    <source>
        <dbReference type="Proteomes" id="UP001500618"/>
    </source>
</evidence>
<dbReference type="Gene3D" id="2.60.20.30">
    <property type="match status" value="1"/>
</dbReference>
<protein>
    <recommendedName>
        <fullName evidence="2">Streptomyces killer toxin-like beta/gamma crystallin domain-containing protein</fullName>
    </recommendedName>
</protein>
<dbReference type="InterPro" id="IPR015161">
    <property type="entry name" value="Sklp_toxin_b/g_crystallin"/>
</dbReference>
<feature type="domain" description="Streptomyces killer toxin-like beta/gamma crystallin" evidence="2">
    <location>
        <begin position="52"/>
        <end position="113"/>
    </location>
</feature>
<reference evidence="4" key="1">
    <citation type="journal article" date="2019" name="Int. J. Syst. Evol. Microbiol.">
        <title>The Global Catalogue of Microorganisms (GCM) 10K type strain sequencing project: providing services to taxonomists for standard genome sequencing and annotation.</title>
        <authorList>
            <consortium name="The Broad Institute Genomics Platform"/>
            <consortium name="The Broad Institute Genome Sequencing Center for Infectious Disease"/>
            <person name="Wu L."/>
            <person name="Ma J."/>
        </authorList>
    </citation>
    <scope>NUCLEOTIDE SEQUENCE [LARGE SCALE GENOMIC DNA]</scope>
    <source>
        <strain evidence="4">JCM 14718</strain>
    </source>
</reference>
<keyword evidence="1" id="KW-0732">Signal</keyword>
<proteinExistence type="predicted"/>
<feature type="signal peptide" evidence="1">
    <location>
        <begin position="1"/>
        <end position="31"/>
    </location>
</feature>
<sequence length="126" mass="13417">MSKRWNVAALAASAIAVTMIGSLFVSSNAQAAAASPNIVAMNCKSGIDYFQFDVPTSDGDSYCFAYAGSLPLNIADVDYFQAGNNSGSFTYLDPSTKTCRIRAFTKGDYSKMPLVDILSLTIISDN</sequence>
<feature type="chain" id="PRO_5045905981" description="Streptomyces killer toxin-like beta/gamma crystallin domain-containing protein" evidence="1">
    <location>
        <begin position="32"/>
        <end position="126"/>
    </location>
</feature>
<dbReference type="EMBL" id="BAAANY010000043">
    <property type="protein sequence ID" value="GAA1719304.1"/>
    <property type="molecule type" value="Genomic_DNA"/>
</dbReference>
<evidence type="ECO:0000313" key="3">
    <source>
        <dbReference type="EMBL" id="GAA1719304.1"/>
    </source>
</evidence>
<dbReference type="InterPro" id="IPR015791">
    <property type="entry name" value="Antimic/Inh_G_crystallin-like"/>
</dbReference>
<evidence type="ECO:0000256" key="1">
    <source>
        <dbReference type="SAM" id="SignalP"/>
    </source>
</evidence>
<dbReference type="Proteomes" id="UP001500618">
    <property type="component" value="Unassembled WGS sequence"/>
</dbReference>
<name>A0ABP4V9M1_9ACTN</name>
<dbReference type="Pfam" id="PF09076">
    <property type="entry name" value="Crystall_2"/>
    <property type="match status" value="1"/>
</dbReference>
<accession>A0ABP4V9M1</accession>
<gene>
    <name evidence="3" type="ORF">GCM10009765_79610</name>
</gene>